<dbReference type="Gene3D" id="3.40.50.2300">
    <property type="match status" value="1"/>
</dbReference>
<feature type="domain" description="HTH luxR-type" evidence="4">
    <location>
        <begin position="207"/>
        <end position="272"/>
    </location>
</feature>
<comment type="caution">
    <text evidence="5">The sequence shown here is derived from an EMBL/GenBank/DDBJ whole genome shotgun (WGS) entry which is preliminary data.</text>
</comment>
<reference evidence="5 6" key="1">
    <citation type="submission" date="2020-08" db="EMBL/GenBank/DDBJ databases">
        <title>Genomic Encyclopedia of Type Strains, Phase IV (KMG-IV): sequencing the most valuable type-strain genomes for metagenomic binning, comparative biology and taxonomic classification.</title>
        <authorList>
            <person name="Goeker M."/>
        </authorList>
    </citation>
    <scope>NUCLEOTIDE SEQUENCE [LARGE SCALE GENOMIC DNA]</scope>
    <source>
        <strain evidence="5 6">DSM 103570</strain>
    </source>
</reference>
<dbReference type="PANTHER" id="PTHR44688">
    <property type="entry name" value="DNA-BINDING TRANSCRIPTIONAL ACTIVATOR DEVR_DOSR"/>
    <property type="match status" value="1"/>
</dbReference>
<dbReference type="PROSITE" id="PS00622">
    <property type="entry name" value="HTH_LUXR_1"/>
    <property type="match status" value="1"/>
</dbReference>
<dbReference type="PRINTS" id="PR00038">
    <property type="entry name" value="HTHLUXR"/>
</dbReference>
<dbReference type="RefSeq" id="WP_252920141.1">
    <property type="nucleotide sequence ID" value="NZ_JAAAMM010000001.1"/>
</dbReference>
<dbReference type="InterPro" id="IPR016032">
    <property type="entry name" value="Sig_transdc_resp-reg_C-effctor"/>
</dbReference>
<dbReference type="SMART" id="SM00421">
    <property type="entry name" value="HTH_LUXR"/>
    <property type="match status" value="1"/>
</dbReference>
<keyword evidence="6" id="KW-1185">Reference proteome</keyword>
<dbReference type="SUPFAM" id="SSF52172">
    <property type="entry name" value="CheY-like"/>
    <property type="match status" value="1"/>
</dbReference>
<evidence type="ECO:0000313" key="5">
    <source>
        <dbReference type="EMBL" id="MBB4000995.1"/>
    </source>
</evidence>
<dbReference type="PANTHER" id="PTHR44688:SF16">
    <property type="entry name" value="DNA-BINDING TRANSCRIPTIONAL ACTIVATOR DEVR_DOSR"/>
    <property type="match status" value="1"/>
</dbReference>
<keyword evidence="2" id="KW-0238">DNA-binding</keyword>
<organism evidence="5 6">
    <name type="scientific">Aurantimonas endophytica</name>
    <dbReference type="NCBI Taxonomy" id="1522175"/>
    <lineage>
        <taxon>Bacteria</taxon>
        <taxon>Pseudomonadati</taxon>
        <taxon>Pseudomonadota</taxon>
        <taxon>Alphaproteobacteria</taxon>
        <taxon>Hyphomicrobiales</taxon>
        <taxon>Aurantimonadaceae</taxon>
        <taxon>Aurantimonas</taxon>
    </lineage>
</organism>
<sequence>MKLEGLALAKRLAVAICEGNPLYRAGLAHLLTEENHRVFAVASNLENLTEVPRKWPEDISVLIGHEDGAALDNGGISGMRNNHPLARIIFLVDTFSEVCRRQAIALNAQGILHRSISREFLVKSLELIAIGGSVFSPTAIEASPGARAAAEETCEGASCRTGDNWAQAHSSAPLRAWHAIEEPANRHLAASSLAEPERPTLSDVEIISRRCENLSAREMEILDYVAKGFSNKAIARICHISDATVKVHVKSILRKINVTNRTQAAIWEMNRTQGAIGFIEREIMRGAPPPVRPAA</sequence>
<dbReference type="SUPFAM" id="SSF46894">
    <property type="entry name" value="C-terminal effector domain of the bipartite response regulators"/>
    <property type="match status" value="1"/>
</dbReference>
<proteinExistence type="predicted"/>
<evidence type="ECO:0000259" key="4">
    <source>
        <dbReference type="PROSITE" id="PS50043"/>
    </source>
</evidence>
<evidence type="ECO:0000256" key="3">
    <source>
        <dbReference type="ARBA" id="ARBA00023163"/>
    </source>
</evidence>
<dbReference type="GO" id="GO:0003677">
    <property type="term" value="F:DNA binding"/>
    <property type="evidence" value="ECO:0007669"/>
    <property type="project" value="UniProtKB-KW"/>
</dbReference>
<dbReference type="EMBL" id="JACIEM010000001">
    <property type="protein sequence ID" value="MBB4000995.1"/>
    <property type="molecule type" value="Genomic_DNA"/>
</dbReference>
<dbReference type="InterPro" id="IPR011006">
    <property type="entry name" value="CheY-like_superfamily"/>
</dbReference>
<dbReference type="CDD" id="cd06170">
    <property type="entry name" value="LuxR_C_like"/>
    <property type="match status" value="1"/>
</dbReference>
<accession>A0A7W6MML6</accession>
<name>A0A7W6MML6_9HYPH</name>
<dbReference type="InterPro" id="IPR036388">
    <property type="entry name" value="WH-like_DNA-bd_sf"/>
</dbReference>
<dbReference type="InterPro" id="IPR000792">
    <property type="entry name" value="Tscrpt_reg_LuxR_C"/>
</dbReference>
<dbReference type="Pfam" id="PF00196">
    <property type="entry name" value="GerE"/>
    <property type="match status" value="1"/>
</dbReference>
<gene>
    <name evidence="5" type="ORF">GGR03_000042</name>
</gene>
<keyword evidence="3" id="KW-0804">Transcription</keyword>
<protein>
    <submittedName>
        <fullName evidence="5">Two-component system nitrate/nitrite response regulator NarL</fullName>
    </submittedName>
</protein>
<evidence type="ECO:0000313" key="6">
    <source>
        <dbReference type="Proteomes" id="UP000588647"/>
    </source>
</evidence>
<keyword evidence="1" id="KW-0805">Transcription regulation</keyword>
<dbReference type="Gene3D" id="1.10.10.10">
    <property type="entry name" value="Winged helix-like DNA-binding domain superfamily/Winged helix DNA-binding domain"/>
    <property type="match status" value="1"/>
</dbReference>
<dbReference type="PROSITE" id="PS50043">
    <property type="entry name" value="HTH_LUXR_2"/>
    <property type="match status" value="1"/>
</dbReference>
<dbReference type="GO" id="GO:0006355">
    <property type="term" value="P:regulation of DNA-templated transcription"/>
    <property type="evidence" value="ECO:0007669"/>
    <property type="project" value="InterPro"/>
</dbReference>
<dbReference type="Proteomes" id="UP000588647">
    <property type="component" value="Unassembled WGS sequence"/>
</dbReference>
<evidence type="ECO:0000256" key="2">
    <source>
        <dbReference type="ARBA" id="ARBA00023125"/>
    </source>
</evidence>
<evidence type="ECO:0000256" key="1">
    <source>
        <dbReference type="ARBA" id="ARBA00023015"/>
    </source>
</evidence>
<dbReference type="AlphaFoldDB" id="A0A7W6MML6"/>